<dbReference type="AlphaFoldDB" id="A0A7R9Y5B6"/>
<dbReference type="InterPro" id="IPR039764">
    <property type="entry name" value="HABP4/SERBP1-like"/>
</dbReference>
<dbReference type="GO" id="GO:0003723">
    <property type="term" value="F:RNA binding"/>
    <property type="evidence" value="ECO:0007669"/>
    <property type="project" value="InterPro"/>
</dbReference>
<gene>
    <name evidence="5" type="ORF">MPUS1402_LOCUS9852</name>
</gene>
<dbReference type="Pfam" id="PF09598">
    <property type="entry name" value="Stm1_N"/>
    <property type="match status" value="1"/>
</dbReference>
<feature type="compositionally biased region" description="Low complexity" evidence="3">
    <location>
        <begin position="278"/>
        <end position="288"/>
    </location>
</feature>
<protein>
    <recommendedName>
        <fullName evidence="4">Hyaluronan/mRNA-binding protein domain-containing protein</fullName>
    </recommendedName>
</protein>
<dbReference type="GO" id="GO:0005634">
    <property type="term" value="C:nucleus"/>
    <property type="evidence" value="ECO:0007669"/>
    <property type="project" value="TreeGrafter"/>
</dbReference>
<feature type="compositionally biased region" description="Acidic residues" evidence="3">
    <location>
        <begin position="137"/>
        <end position="152"/>
    </location>
</feature>
<dbReference type="InterPro" id="IPR019084">
    <property type="entry name" value="STM1-like_N"/>
</dbReference>
<feature type="region of interest" description="Disordered" evidence="3">
    <location>
        <begin position="221"/>
        <end position="307"/>
    </location>
</feature>
<evidence type="ECO:0000256" key="3">
    <source>
        <dbReference type="SAM" id="MobiDB-lite"/>
    </source>
</evidence>
<name>A0A7R9Y5B6_MICPS</name>
<dbReference type="InterPro" id="IPR006861">
    <property type="entry name" value="HABP4_PAIRBP1-bd"/>
</dbReference>
<dbReference type="GO" id="GO:0005737">
    <property type="term" value="C:cytoplasm"/>
    <property type="evidence" value="ECO:0007669"/>
    <property type="project" value="UniProtKB-SubCell"/>
</dbReference>
<accession>A0A7R9Y5B6</accession>
<keyword evidence="2" id="KW-0963">Cytoplasm</keyword>
<proteinExistence type="predicted"/>
<feature type="compositionally biased region" description="Low complexity" evidence="3">
    <location>
        <begin position="19"/>
        <end position="36"/>
    </location>
</feature>
<dbReference type="PANTHER" id="PTHR12299">
    <property type="entry name" value="HYALURONIC ACID-BINDING PROTEIN 4"/>
    <property type="match status" value="1"/>
</dbReference>
<sequence length="307" mass="32455">MAFQGANMFALLDEEDGPKPVAATKAPAAKTAPAAKKPAKLPEKHAAPGRGVSAGRGIARTPRAPREFEGEVVGSEGRPRQSGRNDRRDKPRNNDARRNDRQDRSGRGREGLHRGGAGKGGWGKPGEEASLVPEFTAEGEQEEIVPDGPDNEVTLEDYEKAKAERKTALMASLKQKNKGGASKTVDESAFTGMKLTSKDDGVDVLSSFELEGSETIKGKRVRTKNGVQKTILDTGFKTTPSAPADDRGGRGGRGRGDRDSGHGVSRGRGFRDGGRGVVRGARPGNARGSGFSAKIDDDSAFPTLGRN</sequence>
<dbReference type="SMART" id="SM01233">
    <property type="entry name" value="HABP4_PAI-RBP1"/>
    <property type="match status" value="1"/>
</dbReference>
<dbReference type="PANTHER" id="PTHR12299:SF17">
    <property type="entry name" value="AT19571P-RELATED"/>
    <property type="match status" value="1"/>
</dbReference>
<feature type="region of interest" description="Disordered" evidence="3">
    <location>
        <begin position="18"/>
        <end position="152"/>
    </location>
</feature>
<evidence type="ECO:0000256" key="1">
    <source>
        <dbReference type="ARBA" id="ARBA00004496"/>
    </source>
</evidence>
<evidence type="ECO:0000256" key="2">
    <source>
        <dbReference type="ARBA" id="ARBA00022490"/>
    </source>
</evidence>
<feature type="domain" description="Hyaluronan/mRNA-binding protein" evidence="4">
    <location>
        <begin position="95"/>
        <end position="179"/>
    </location>
</feature>
<dbReference type="EMBL" id="HBDY01013017">
    <property type="protein sequence ID" value="CAD8245736.1"/>
    <property type="molecule type" value="Transcribed_RNA"/>
</dbReference>
<organism evidence="5">
    <name type="scientific">Micromonas pusilla</name>
    <name type="common">Picoplanktonic green alga</name>
    <name type="synonym">Chromulina pusilla</name>
    <dbReference type="NCBI Taxonomy" id="38833"/>
    <lineage>
        <taxon>Eukaryota</taxon>
        <taxon>Viridiplantae</taxon>
        <taxon>Chlorophyta</taxon>
        <taxon>Mamiellophyceae</taxon>
        <taxon>Mamiellales</taxon>
        <taxon>Mamiellaceae</taxon>
        <taxon>Micromonas</taxon>
    </lineage>
</organism>
<feature type="compositionally biased region" description="Basic and acidic residues" evidence="3">
    <location>
        <begin position="244"/>
        <end position="261"/>
    </location>
</feature>
<feature type="compositionally biased region" description="Basic and acidic residues" evidence="3">
    <location>
        <begin position="77"/>
        <end position="113"/>
    </location>
</feature>
<feature type="compositionally biased region" description="Gly residues" evidence="3">
    <location>
        <begin position="114"/>
        <end position="124"/>
    </location>
</feature>
<comment type="subcellular location">
    <subcellularLocation>
        <location evidence="1">Cytoplasm</location>
    </subcellularLocation>
</comment>
<evidence type="ECO:0000313" key="5">
    <source>
        <dbReference type="EMBL" id="CAD8245736.1"/>
    </source>
</evidence>
<reference evidence="5" key="1">
    <citation type="submission" date="2021-01" db="EMBL/GenBank/DDBJ databases">
        <authorList>
            <person name="Corre E."/>
            <person name="Pelletier E."/>
            <person name="Niang G."/>
            <person name="Scheremetjew M."/>
            <person name="Finn R."/>
            <person name="Kale V."/>
            <person name="Holt S."/>
            <person name="Cochrane G."/>
            <person name="Meng A."/>
            <person name="Brown T."/>
            <person name="Cohen L."/>
        </authorList>
    </citation>
    <scope>NUCLEOTIDE SEQUENCE</scope>
    <source>
        <strain evidence="5">RCC1614</strain>
    </source>
</reference>
<evidence type="ECO:0000259" key="4">
    <source>
        <dbReference type="SMART" id="SM01233"/>
    </source>
</evidence>